<keyword evidence="5 6" id="KW-0472">Membrane</keyword>
<dbReference type="InterPro" id="IPR042094">
    <property type="entry name" value="T2SS_GspF_sf"/>
</dbReference>
<dbReference type="PANTHER" id="PTHR35007:SF1">
    <property type="entry name" value="PILUS ASSEMBLY PROTEIN"/>
    <property type="match status" value="1"/>
</dbReference>
<feature type="transmembrane region" description="Helical" evidence="6">
    <location>
        <begin position="258"/>
        <end position="281"/>
    </location>
</feature>
<evidence type="ECO:0000313" key="8">
    <source>
        <dbReference type="EMBL" id="MDP9887111.1"/>
    </source>
</evidence>
<feature type="transmembrane region" description="Helical" evidence="6">
    <location>
        <begin position="114"/>
        <end position="132"/>
    </location>
</feature>
<keyword evidence="2" id="KW-1003">Cell membrane</keyword>
<comment type="subcellular location">
    <subcellularLocation>
        <location evidence="1">Cell membrane</location>
        <topology evidence="1">Multi-pass membrane protein</topology>
    </subcellularLocation>
</comment>
<dbReference type="InterPro" id="IPR018076">
    <property type="entry name" value="T2SS_GspF_dom"/>
</dbReference>
<evidence type="ECO:0000259" key="7">
    <source>
        <dbReference type="Pfam" id="PF00482"/>
    </source>
</evidence>
<evidence type="ECO:0000313" key="9">
    <source>
        <dbReference type="Proteomes" id="UP001226577"/>
    </source>
</evidence>
<dbReference type="EMBL" id="JAUSRE010000003">
    <property type="protein sequence ID" value="MDP9887111.1"/>
    <property type="molecule type" value="Genomic_DNA"/>
</dbReference>
<evidence type="ECO:0000256" key="5">
    <source>
        <dbReference type="ARBA" id="ARBA00023136"/>
    </source>
</evidence>
<accession>A0ABT9RQN9</accession>
<keyword evidence="3 6" id="KW-0812">Transmembrane</keyword>
<sequence>MTTTSPVFLALGVALCLGAGTILFFVTFKSSRGAIAISRRRPGVANGPTLLTRVTDSATSYLERNVSKNARFGSRASLEQAGLKMRQADFLLLVASVAVTAGFVGFILGGIVAALLFVLATPVLAMLVLSILSSRRRSKFEAQLGDTLQMLSGGLRAGHSLLRAVDAVSKEAEAPTSEEFARLVNENRLGRDLKDSMLDAAQRLRSQDFEWVGQAIEIHREVGGDLAEVLDQVGDTIRERSQIKGQVKSLSAEGRLSAYILVALPIGMFLYMSVVNTSYIATLYTAVIGWILLGVAVFLLVVGSFWLSRVVKIKF</sequence>
<keyword evidence="4 6" id="KW-1133">Transmembrane helix</keyword>
<gene>
    <name evidence="8" type="ORF">J2X98_000682</name>
</gene>
<comment type="caution">
    <text evidence="8">The sequence shown here is derived from an EMBL/GenBank/DDBJ whole genome shotgun (WGS) entry which is preliminary data.</text>
</comment>
<feature type="transmembrane region" description="Helical" evidence="6">
    <location>
        <begin position="6"/>
        <end position="28"/>
    </location>
</feature>
<keyword evidence="9" id="KW-1185">Reference proteome</keyword>
<dbReference type="Gene3D" id="1.20.81.30">
    <property type="entry name" value="Type II secretion system (T2SS), domain F"/>
    <property type="match status" value="1"/>
</dbReference>
<dbReference type="Proteomes" id="UP001226577">
    <property type="component" value="Unassembled WGS sequence"/>
</dbReference>
<dbReference type="RefSeq" id="WP_307304282.1">
    <property type="nucleotide sequence ID" value="NZ_JAUSRE010000003.1"/>
</dbReference>
<feature type="transmembrane region" description="Helical" evidence="6">
    <location>
        <begin position="90"/>
        <end position="108"/>
    </location>
</feature>
<feature type="domain" description="Type II secretion system protein GspF" evidence="7">
    <location>
        <begin position="148"/>
        <end position="272"/>
    </location>
</feature>
<evidence type="ECO:0000256" key="3">
    <source>
        <dbReference type="ARBA" id="ARBA00022692"/>
    </source>
</evidence>
<dbReference type="PANTHER" id="PTHR35007">
    <property type="entry name" value="INTEGRAL MEMBRANE PROTEIN-RELATED"/>
    <property type="match status" value="1"/>
</dbReference>
<dbReference type="Pfam" id="PF00482">
    <property type="entry name" value="T2SSF"/>
    <property type="match status" value="1"/>
</dbReference>
<reference evidence="8 9" key="1">
    <citation type="submission" date="2023-07" db="EMBL/GenBank/DDBJ databases">
        <title>Sorghum-associated microbial communities from plants grown in Nebraska, USA.</title>
        <authorList>
            <person name="Schachtman D."/>
        </authorList>
    </citation>
    <scope>NUCLEOTIDE SEQUENCE [LARGE SCALE GENOMIC DNA]</scope>
    <source>
        <strain evidence="8 9">CC222</strain>
    </source>
</reference>
<protein>
    <submittedName>
        <fullName evidence="8">Tight adherence protein B</fullName>
    </submittedName>
</protein>
<evidence type="ECO:0000256" key="1">
    <source>
        <dbReference type="ARBA" id="ARBA00004651"/>
    </source>
</evidence>
<evidence type="ECO:0000256" key="2">
    <source>
        <dbReference type="ARBA" id="ARBA00022475"/>
    </source>
</evidence>
<organism evidence="8 9">
    <name type="scientific">Pseudarthrobacter enclensis</name>
    <dbReference type="NCBI Taxonomy" id="993070"/>
    <lineage>
        <taxon>Bacteria</taxon>
        <taxon>Bacillati</taxon>
        <taxon>Actinomycetota</taxon>
        <taxon>Actinomycetes</taxon>
        <taxon>Micrococcales</taxon>
        <taxon>Micrococcaceae</taxon>
        <taxon>Pseudarthrobacter</taxon>
    </lineage>
</organism>
<proteinExistence type="predicted"/>
<evidence type="ECO:0000256" key="6">
    <source>
        <dbReference type="SAM" id="Phobius"/>
    </source>
</evidence>
<feature type="transmembrane region" description="Helical" evidence="6">
    <location>
        <begin position="287"/>
        <end position="307"/>
    </location>
</feature>
<evidence type="ECO:0000256" key="4">
    <source>
        <dbReference type="ARBA" id="ARBA00022989"/>
    </source>
</evidence>
<name>A0ABT9RQN9_9MICC</name>